<comment type="caution">
    <text evidence="1">The sequence shown here is derived from an EMBL/GenBank/DDBJ whole genome shotgun (WGS) entry which is preliminary data.</text>
</comment>
<protein>
    <submittedName>
        <fullName evidence="1">Uncharacterized protein</fullName>
    </submittedName>
</protein>
<sequence length="399" mass="45391">MRITDPRHDKKRIEDIKGGPLEESRLLWVKGDPGKGKTMLLCGIIDELEKSVAKTDLLSYFFCQAMDSRINNATAPSLFSYIQKKYDHAGEALFGDANAWVALSEIFSSVLKDPNLNSIYLIVDALDECIVGLPELLGFIARMSSISPRVKWIISSRNWPVIEKELDAVMQKARLCLEINQKSISNAIATYIQFKVDWLAKRNKYTTSVRDAVHRYLSLNAEGTFLWVALVCQEMSNTPRWKAQQKGSEDVDLCKRVLAITLTVYRPITLDELESFVDMSNGVNSEYEALSEIIGLSKDFLLAKAFIEIFPSRKEETHHEIFSRSLKAISRTLRRDIYSLGALDCPITLVKQLDPDPLVALRYSNIYWVDHLCDWNSNSINQGINSQDKGNIKNFIRKK</sequence>
<dbReference type="Proteomes" id="UP000799755">
    <property type="component" value="Unassembled WGS sequence"/>
</dbReference>
<evidence type="ECO:0000313" key="2">
    <source>
        <dbReference type="Proteomes" id="UP000799755"/>
    </source>
</evidence>
<proteinExistence type="predicted"/>
<keyword evidence="2" id="KW-1185">Reference proteome</keyword>
<organism evidence="1 2">
    <name type="scientific">Lindgomyces ingoldianus</name>
    <dbReference type="NCBI Taxonomy" id="673940"/>
    <lineage>
        <taxon>Eukaryota</taxon>
        <taxon>Fungi</taxon>
        <taxon>Dikarya</taxon>
        <taxon>Ascomycota</taxon>
        <taxon>Pezizomycotina</taxon>
        <taxon>Dothideomycetes</taxon>
        <taxon>Pleosporomycetidae</taxon>
        <taxon>Pleosporales</taxon>
        <taxon>Lindgomycetaceae</taxon>
        <taxon>Lindgomyces</taxon>
    </lineage>
</organism>
<gene>
    <name evidence="1" type="ORF">BDR25DRAFT_329318</name>
</gene>
<reference evidence="1" key="1">
    <citation type="journal article" date="2020" name="Stud. Mycol.">
        <title>101 Dothideomycetes genomes: a test case for predicting lifestyles and emergence of pathogens.</title>
        <authorList>
            <person name="Haridas S."/>
            <person name="Albert R."/>
            <person name="Binder M."/>
            <person name="Bloem J."/>
            <person name="Labutti K."/>
            <person name="Salamov A."/>
            <person name="Andreopoulos B."/>
            <person name="Baker S."/>
            <person name="Barry K."/>
            <person name="Bills G."/>
            <person name="Bluhm B."/>
            <person name="Cannon C."/>
            <person name="Castanera R."/>
            <person name="Culley D."/>
            <person name="Daum C."/>
            <person name="Ezra D."/>
            <person name="Gonzalez J."/>
            <person name="Henrissat B."/>
            <person name="Kuo A."/>
            <person name="Liang C."/>
            <person name="Lipzen A."/>
            <person name="Lutzoni F."/>
            <person name="Magnuson J."/>
            <person name="Mondo S."/>
            <person name="Nolan M."/>
            <person name="Ohm R."/>
            <person name="Pangilinan J."/>
            <person name="Park H.-J."/>
            <person name="Ramirez L."/>
            <person name="Alfaro M."/>
            <person name="Sun H."/>
            <person name="Tritt A."/>
            <person name="Yoshinaga Y."/>
            <person name="Zwiers L.-H."/>
            <person name="Turgeon B."/>
            <person name="Goodwin S."/>
            <person name="Spatafora J."/>
            <person name="Crous P."/>
            <person name="Grigoriev I."/>
        </authorList>
    </citation>
    <scope>NUCLEOTIDE SEQUENCE</scope>
    <source>
        <strain evidence="1">ATCC 200398</strain>
    </source>
</reference>
<accession>A0ACB6QB66</accession>
<dbReference type="EMBL" id="MU003539">
    <property type="protein sequence ID" value="KAF2464141.1"/>
    <property type="molecule type" value="Genomic_DNA"/>
</dbReference>
<name>A0ACB6QB66_9PLEO</name>
<evidence type="ECO:0000313" key="1">
    <source>
        <dbReference type="EMBL" id="KAF2464141.1"/>
    </source>
</evidence>